<accession>A0A914BNB7</accession>
<dbReference type="EnsemblMetazoa" id="XM_038221288.1">
    <property type="protein sequence ID" value="XP_038077216.1"/>
    <property type="gene ID" value="LOC119745065"/>
</dbReference>
<name>A0A914BNB7_PATMI</name>
<dbReference type="InterPro" id="IPR000859">
    <property type="entry name" value="CUB_dom"/>
</dbReference>
<keyword evidence="2" id="KW-1015">Disulfide bond</keyword>
<evidence type="ECO:0000256" key="2">
    <source>
        <dbReference type="ARBA" id="ARBA00023157"/>
    </source>
</evidence>
<dbReference type="AlphaFoldDB" id="A0A914BNB7"/>
<dbReference type="GO" id="GO:0007411">
    <property type="term" value="P:axon guidance"/>
    <property type="evidence" value="ECO:0007669"/>
    <property type="project" value="TreeGrafter"/>
</dbReference>
<organism evidence="7 8">
    <name type="scientific">Patiria miniata</name>
    <name type="common">Bat star</name>
    <name type="synonym">Asterina miniata</name>
    <dbReference type="NCBI Taxonomy" id="46514"/>
    <lineage>
        <taxon>Eukaryota</taxon>
        <taxon>Metazoa</taxon>
        <taxon>Echinodermata</taxon>
        <taxon>Eleutherozoa</taxon>
        <taxon>Asterozoa</taxon>
        <taxon>Asteroidea</taxon>
        <taxon>Valvatacea</taxon>
        <taxon>Valvatida</taxon>
        <taxon>Asterinidae</taxon>
        <taxon>Patiria</taxon>
    </lineage>
</organism>
<feature type="domain" description="HYR" evidence="5">
    <location>
        <begin position="832"/>
        <end position="930"/>
    </location>
</feature>
<dbReference type="InterPro" id="IPR035914">
    <property type="entry name" value="Sperma_CUB_dom_sf"/>
</dbReference>
<keyword evidence="4" id="KW-0732">Signal</keyword>
<keyword evidence="1" id="KW-0677">Repeat</keyword>
<dbReference type="GeneID" id="119745065"/>
<dbReference type="GO" id="GO:0045499">
    <property type="term" value="F:chemorepellent activity"/>
    <property type="evidence" value="ECO:0007669"/>
    <property type="project" value="TreeGrafter"/>
</dbReference>
<dbReference type="Pfam" id="PF00431">
    <property type="entry name" value="CUB"/>
    <property type="match status" value="1"/>
</dbReference>
<dbReference type="GO" id="GO:0005886">
    <property type="term" value="C:plasma membrane"/>
    <property type="evidence" value="ECO:0007669"/>
    <property type="project" value="TreeGrafter"/>
</dbReference>
<evidence type="ECO:0000259" key="5">
    <source>
        <dbReference type="PROSITE" id="PS50825"/>
    </source>
</evidence>
<dbReference type="PROSITE" id="PS51004">
    <property type="entry name" value="SEMA"/>
    <property type="match status" value="1"/>
</dbReference>
<dbReference type="InterPro" id="IPR001627">
    <property type="entry name" value="Semap_dom"/>
</dbReference>
<dbReference type="RefSeq" id="XP_038077216.1">
    <property type="nucleotide sequence ID" value="XM_038221288.1"/>
</dbReference>
<proteinExistence type="predicted"/>
<comment type="caution">
    <text evidence="3">Lacks conserved residue(s) required for the propagation of feature annotation.</text>
</comment>
<dbReference type="InterPro" id="IPR015943">
    <property type="entry name" value="WD40/YVTN_repeat-like_dom_sf"/>
</dbReference>
<evidence type="ECO:0008006" key="9">
    <source>
        <dbReference type="Google" id="ProtNLM"/>
    </source>
</evidence>
<evidence type="ECO:0000259" key="6">
    <source>
        <dbReference type="PROSITE" id="PS51004"/>
    </source>
</evidence>
<dbReference type="Pfam" id="PF01403">
    <property type="entry name" value="Sema"/>
    <property type="match status" value="1"/>
</dbReference>
<dbReference type="InterPro" id="IPR003410">
    <property type="entry name" value="HYR_dom"/>
</dbReference>
<dbReference type="SMART" id="SM00042">
    <property type="entry name" value="CUB"/>
    <property type="match status" value="1"/>
</dbReference>
<dbReference type="GO" id="GO:0030335">
    <property type="term" value="P:positive regulation of cell migration"/>
    <property type="evidence" value="ECO:0007669"/>
    <property type="project" value="TreeGrafter"/>
</dbReference>
<reference evidence="7" key="1">
    <citation type="submission" date="2022-11" db="UniProtKB">
        <authorList>
            <consortium name="EnsemblMetazoa"/>
        </authorList>
    </citation>
    <scope>IDENTIFICATION</scope>
</reference>
<dbReference type="SMART" id="SM00630">
    <property type="entry name" value="Sema"/>
    <property type="match status" value="1"/>
</dbReference>
<evidence type="ECO:0000313" key="7">
    <source>
        <dbReference type="EnsemblMetazoa" id="XP_038077216.1"/>
    </source>
</evidence>
<evidence type="ECO:0000256" key="3">
    <source>
        <dbReference type="PROSITE-ProRule" id="PRU00352"/>
    </source>
</evidence>
<feature type="signal peptide" evidence="4">
    <location>
        <begin position="1"/>
        <end position="24"/>
    </location>
</feature>
<dbReference type="SUPFAM" id="SSF101912">
    <property type="entry name" value="Sema domain"/>
    <property type="match status" value="1"/>
</dbReference>
<dbReference type="InterPro" id="IPR027231">
    <property type="entry name" value="Semaphorin"/>
</dbReference>
<dbReference type="OMA" id="WAEITAT"/>
<evidence type="ECO:0000313" key="8">
    <source>
        <dbReference type="Proteomes" id="UP000887568"/>
    </source>
</evidence>
<sequence>MTTFRMVLLIICCVVAFIPNELEAVKLERNWRTKPLDETSVSINVSQPGLPFYQILNKIGEDVYIGGNETLLKFSLGNNKVTTTKMSFETMEPEGLVITCPNAHPMDKETVCWNFIRVAERTSSGDFLVCGTNAMSMQCYECTINLKCHPLNTNYNHLAVVPLQHDANAATAMFNSDRGDMLYGGDVADSTFNRWSVQADLSSANPIEFELDTVTTGEGFIKEPTFVGRPFEYTHDDGNEYVFLFYRETALEYTAGPKVYSRIARVCKNDTGGTVNTKKFVTFIKARLECSVPNGDEPTFEYNYLQDVVWDERNLRAYAIFTLQENGPPTSALCSYKMQDIMRLFDEGNFLGQDDGDVNSLWYEVSRPLNPRPGTCHEKHTTDYPPLLHKPVPSFNANEQTGGSQISPPANFPKSDPPILHLDDVLFTSLAVDFDYDCVYYFGTTIGTVLKVLKDNCSDPDETFAVFEVNLGTSDPITGLEFLTKDSIKHLLLTTEVNVVTLPLSTNCTLEEWCPVVSEPTCIQMCVDSNQLNSSIPQAAITAFINDGNTFGCAEHSYCFASDDGLNSVTCLVTNMSQILLIRKSIFSIVANPVITVPSIPQQIVAADGFAAEMSWAEITATDTEDGTFLVGIYCTDLGYATRVGIRGGVFGLGAHEVTCAVTDSDGCLVSETLSFFVEAATVYIRAKESAQIALPQYLSNKPDRSNLTWVITTEDGRGIRITLHRLDTVNGSVFRVGEGNDSTDLATVIFEWSGPRQVPDLISVGNTMWLTFTSYGSAMNSGFYLSAFSVSSTGSGGESCTTTGFPPGCGTCSGPENDSGDRGPPCLCNSTQRGDLCDLECPERYLSVPSTVEVTASQDSVPVTWDEVTAAIDEVDISTGISCTAPGSGPGDVSVTGGVFSQGLHTVTCLAFALDGCQMLGSFTVSVKLPGM</sequence>
<dbReference type="PANTHER" id="PTHR11036">
    <property type="entry name" value="SEMAPHORIN"/>
    <property type="match status" value="1"/>
</dbReference>
<dbReference type="PANTHER" id="PTHR11036:SF127">
    <property type="entry name" value="SEMAPHORIN-1A"/>
    <property type="match status" value="1"/>
</dbReference>
<dbReference type="Proteomes" id="UP000887568">
    <property type="component" value="Unplaced"/>
</dbReference>
<dbReference type="PROSITE" id="PS50825">
    <property type="entry name" value="HYR"/>
    <property type="match status" value="1"/>
</dbReference>
<protein>
    <recommendedName>
        <fullName evidence="9">CUB domain-containing protein</fullName>
    </recommendedName>
</protein>
<dbReference type="Gene3D" id="2.60.120.290">
    <property type="entry name" value="Spermadhesin, CUB domain"/>
    <property type="match status" value="1"/>
</dbReference>
<feature type="domain" description="Sema" evidence="6">
    <location>
        <begin position="28"/>
        <end position="504"/>
    </location>
</feature>
<evidence type="ECO:0000256" key="4">
    <source>
        <dbReference type="SAM" id="SignalP"/>
    </source>
</evidence>
<feature type="chain" id="PRO_5037319394" description="CUB domain-containing protein" evidence="4">
    <location>
        <begin position="25"/>
        <end position="933"/>
    </location>
</feature>
<dbReference type="CDD" id="cd00041">
    <property type="entry name" value="CUB"/>
    <property type="match status" value="1"/>
</dbReference>
<dbReference type="Gene3D" id="2.130.10.10">
    <property type="entry name" value="YVTN repeat-like/Quinoprotein amine dehydrogenase"/>
    <property type="match status" value="1"/>
</dbReference>
<evidence type="ECO:0000256" key="1">
    <source>
        <dbReference type="ARBA" id="ARBA00022737"/>
    </source>
</evidence>
<dbReference type="InterPro" id="IPR036352">
    <property type="entry name" value="Semap_dom_sf"/>
</dbReference>
<dbReference type="SUPFAM" id="SSF49854">
    <property type="entry name" value="Spermadhesin, CUB domain"/>
    <property type="match status" value="1"/>
</dbReference>
<keyword evidence="8" id="KW-1185">Reference proteome</keyword>
<dbReference type="OrthoDB" id="9988752at2759"/>
<dbReference type="GO" id="GO:0030215">
    <property type="term" value="F:semaphorin receptor binding"/>
    <property type="evidence" value="ECO:0007669"/>
    <property type="project" value="InterPro"/>
</dbReference>
<dbReference type="GO" id="GO:0071526">
    <property type="term" value="P:semaphorin-plexin signaling pathway"/>
    <property type="evidence" value="ECO:0007669"/>
    <property type="project" value="TreeGrafter"/>
</dbReference>